<dbReference type="PIRSF" id="PIRSF006060">
    <property type="entry name" value="AA_transporter"/>
    <property type="match status" value="1"/>
</dbReference>
<dbReference type="OrthoDB" id="3257095at2759"/>
<gene>
    <name evidence="7" type="ORF">FKW77_009736</name>
</gene>
<feature type="transmembrane region" description="Helical" evidence="6">
    <location>
        <begin position="135"/>
        <end position="163"/>
    </location>
</feature>
<feature type="transmembrane region" description="Helical" evidence="6">
    <location>
        <begin position="90"/>
        <end position="114"/>
    </location>
</feature>
<reference evidence="7 8" key="1">
    <citation type="submission" date="2019-07" db="EMBL/GenBank/DDBJ databases">
        <title>Finished genome of Venturia effusa.</title>
        <authorList>
            <person name="Young C.A."/>
            <person name="Cox M.P."/>
            <person name="Ganley A.R.D."/>
            <person name="David W.J."/>
        </authorList>
    </citation>
    <scope>NUCLEOTIDE SEQUENCE [LARGE SCALE GENOMIC DNA]</scope>
    <source>
        <strain evidence="8">albino</strain>
    </source>
</reference>
<dbReference type="InterPro" id="IPR002293">
    <property type="entry name" value="AA/rel_permease1"/>
</dbReference>
<evidence type="ECO:0000256" key="5">
    <source>
        <dbReference type="ARBA" id="ARBA00023136"/>
    </source>
</evidence>
<dbReference type="GO" id="GO:0016020">
    <property type="term" value="C:membrane"/>
    <property type="evidence" value="ECO:0007669"/>
    <property type="project" value="UniProtKB-SubCell"/>
</dbReference>
<name>A0A517L242_9PEZI</name>
<evidence type="ECO:0000256" key="3">
    <source>
        <dbReference type="ARBA" id="ARBA00022692"/>
    </source>
</evidence>
<organism evidence="7 8">
    <name type="scientific">Venturia effusa</name>
    <dbReference type="NCBI Taxonomy" id="50376"/>
    <lineage>
        <taxon>Eukaryota</taxon>
        <taxon>Fungi</taxon>
        <taxon>Dikarya</taxon>
        <taxon>Ascomycota</taxon>
        <taxon>Pezizomycotina</taxon>
        <taxon>Dothideomycetes</taxon>
        <taxon>Pleosporomycetidae</taxon>
        <taxon>Venturiales</taxon>
        <taxon>Venturiaceae</taxon>
        <taxon>Venturia</taxon>
    </lineage>
</organism>
<keyword evidence="5 6" id="KW-0472">Membrane</keyword>
<keyword evidence="3 6" id="KW-0812">Transmembrane</keyword>
<dbReference type="Proteomes" id="UP000316270">
    <property type="component" value="Chromosome 3"/>
</dbReference>
<feature type="transmembrane region" description="Helical" evidence="6">
    <location>
        <begin position="288"/>
        <end position="311"/>
    </location>
</feature>
<evidence type="ECO:0000256" key="1">
    <source>
        <dbReference type="ARBA" id="ARBA00004141"/>
    </source>
</evidence>
<dbReference type="GO" id="GO:0022857">
    <property type="term" value="F:transmembrane transporter activity"/>
    <property type="evidence" value="ECO:0007669"/>
    <property type="project" value="InterPro"/>
</dbReference>
<feature type="transmembrane region" description="Helical" evidence="6">
    <location>
        <begin position="418"/>
        <end position="440"/>
    </location>
</feature>
<dbReference type="STRING" id="50376.A0A517L242"/>
<evidence type="ECO:0000256" key="4">
    <source>
        <dbReference type="ARBA" id="ARBA00022989"/>
    </source>
</evidence>
<evidence type="ECO:0008006" key="9">
    <source>
        <dbReference type="Google" id="ProtNLM"/>
    </source>
</evidence>
<evidence type="ECO:0000256" key="2">
    <source>
        <dbReference type="ARBA" id="ARBA00022448"/>
    </source>
</evidence>
<evidence type="ECO:0000313" key="8">
    <source>
        <dbReference type="Proteomes" id="UP000316270"/>
    </source>
</evidence>
<feature type="transmembrane region" description="Helical" evidence="6">
    <location>
        <begin position="53"/>
        <end position="70"/>
    </location>
</feature>
<dbReference type="Gene3D" id="1.20.1740.10">
    <property type="entry name" value="Amino acid/polyamine transporter I"/>
    <property type="match status" value="1"/>
</dbReference>
<evidence type="ECO:0000256" key="6">
    <source>
        <dbReference type="SAM" id="Phobius"/>
    </source>
</evidence>
<dbReference type="PANTHER" id="PTHR45649">
    <property type="entry name" value="AMINO-ACID PERMEASE BAT1"/>
    <property type="match status" value="1"/>
</dbReference>
<feature type="transmembrane region" description="Helical" evidence="6">
    <location>
        <begin position="215"/>
        <end position="234"/>
    </location>
</feature>
<keyword evidence="4 6" id="KW-1133">Transmembrane helix</keyword>
<dbReference type="AlphaFoldDB" id="A0A517L242"/>
<feature type="transmembrane region" description="Helical" evidence="6">
    <location>
        <begin position="183"/>
        <end position="203"/>
    </location>
</feature>
<comment type="subcellular location">
    <subcellularLocation>
        <location evidence="1">Membrane</location>
        <topology evidence="1">Multi-pass membrane protein</topology>
    </subcellularLocation>
</comment>
<dbReference type="EMBL" id="CP042187">
    <property type="protein sequence ID" value="QDS69697.1"/>
    <property type="molecule type" value="Genomic_DNA"/>
</dbReference>
<accession>A0A517L242</accession>
<proteinExistence type="predicted"/>
<feature type="transmembrane region" description="Helical" evidence="6">
    <location>
        <begin position="460"/>
        <end position="481"/>
    </location>
</feature>
<dbReference type="PANTHER" id="PTHR45649:SF4">
    <property type="entry name" value="TRANSPORTER, PUTATIVE (EUROFUNG)-RELATED"/>
    <property type="match status" value="1"/>
</dbReference>
<feature type="transmembrane region" description="Helical" evidence="6">
    <location>
        <begin position="493"/>
        <end position="512"/>
    </location>
</feature>
<feature type="transmembrane region" description="Helical" evidence="6">
    <location>
        <begin position="336"/>
        <end position="357"/>
    </location>
</feature>
<protein>
    <recommendedName>
        <fullName evidence="9">Amino acid permease/ SLC12A domain-containing protein</fullName>
    </recommendedName>
</protein>
<evidence type="ECO:0000313" key="7">
    <source>
        <dbReference type="EMBL" id="QDS69697.1"/>
    </source>
</evidence>
<feature type="transmembrane region" description="Helical" evidence="6">
    <location>
        <begin position="394"/>
        <end position="412"/>
    </location>
</feature>
<keyword evidence="2" id="KW-0813">Transport</keyword>
<sequence>MDISPDNVGSKELHHEVFKEVDSSTDSPRVTMSTEADVRDMSRLGKDQQFNRIFRQSTMIMFTSMIQGTWEVVLLANTGGLVNGGLAGMFWGYIWTFAGFFSIVMSLAEMASMAPTSGGQHHWVSEFAPRKHQRFLSYMSGWMSTLSWQAGTAGSAFIMGVLIQGCVVGYHPTYSPKRWQGTLFVFAFSAVQGIVNTFLAAQLPRIQKVMIVPHAFGWIAVIIVLAALAPHASAKDVFTNFSSNEGWEPIGVSLMVGQINSVYLLILSDSAAHLSEEVKDAAKSVPRAMMWSFVLNGTVGFFVLVAFLFAIPDISAALSPETNPSGFTFLYVFQKASYHGSIPLTLILIFVALAGGIDSNCTTSRQLFAFARDGGFPLRSWLVQVHNRTVPRNAVIMTCTISVLLSLINLGSTVAFNAIISLQLLALMSTYFLSIGCVFYQRLFGGPQSLPPAKWSLGRYGIFINGFGTFYTFFILFWAGWPASRHVTPKTFNWGPVMFAAVFLFSLVYFVAFGKKSYQGPVVLVKQLSM</sequence>
<dbReference type="Pfam" id="PF13520">
    <property type="entry name" value="AA_permease_2"/>
    <property type="match status" value="1"/>
</dbReference>
<keyword evidence="8" id="KW-1185">Reference proteome</keyword>